<feature type="region of interest" description="Disordered" evidence="1">
    <location>
        <begin position="51"/>
        <end position="70"/>
    </location>
</feature>
<dbReference type="AlphaFoldDB" id="A0A8G1EDC8"/>
<dbReference type="Pfam" id="PF09998">
    <property type="entry name" value="DUF2239"/>
    <property type="match status" value="1"/>
</dbReference>
<dbReference type="EMBL" id="CP069370">
    <property type="protein sequence ID" value="QYZ71530.1"/>
    <property type="molecule type" value="Genomic_DNA"/>
</dbReference>
<dbReference type="KEGG" id="nsm:JO391_08545"/>
<dbReference type="Proteomes" id="UP000826300">
    <property type="component" value="Chromosome"/>
</dbReference>
<gene>
    <name evidence="2" type="ORF">JO391_08545</name>
</gene>
<sequence length="178" mass="18685">MDNNPGFTLFLGVRLVARGSRAEVTAAARHLAGDAPLLAFADDTGRVADLDLRPDSAPGDPPPRGRGRPRLGVAAREVTLLPDHWHWLSRQPGGASATLRRLVDAARSAPPSPEARARAAREAAYHFLQAIAGDLPGYEEALRALFRADGAGFRAALAPLPADIGAHALRLAEAGLDG</sequence>
<evidence type="ECO:0000313" key="3">
    <source>
        <dbReference type="Proteomes" id="UP000826300"/>
    </source>
</evidence>
<dbReference type="InterPro" id="IPR018715">
    <property type="entry name" value="DUF2239"/>
</dbReference>
<organism evidence="2 3">
    <name type="scientific">Neotabrizicola shimadae</name>
    <dbReference type="NCBI Taxonomy" id="2807096"/>
    <lineage>
        <taxon>Bacteria</taxon>
        <taxon>Pseudomonadati</taxon>
        <taxon>Pseudomonadota</taxon>
        <taxon>Alphaproteobacteria</taxon>
        <taxon>Rhodobacterales</taxon>
        <taxon>Paracoccaceae</taxon>
        <taxon>Neotabrizicola</taxon>
    </lineage>
</organism>
<accession>A0A8G1EDC8</accession>
<name>A0A8G1EDC8_9RHOB</name>
<protein>
    <submittedName>
        <fullName evidence="2">DUF2239 family protein</fullName>
    </submittedName>
</protein>
<evidence type="ECO:0000313" key="2">
    <source>
        <dbReference type="EMBL" id="QYZ71530.1"/>
    </source>
</evidence>
<keyword evidence="3" id="KW-1185">Reference proteome</keyword>
<evidence type="ECO:0000256" key="1">
    <source>
        <dbReference type="SAM" id="MobiDB-lite"/>
    </source>
</evidence>
<proteinExistence type="predicted"/>
<reference evidence="2" key="1">
    <citation type="submission" date="2021-02" db="EMBL/GenBank/DDBJ databases">
        <title>Rhodobacter shimadae sp. nov., an aerobic anoxygenic phototrophic bacterium isolated from a hot spring.</title>
        <authorList>
            <person name="Muramatsu S."/>
            <person name="Haruta S."/>
            <person name="Hirose S."/>
            <person name="Hanada S."/>
        </authorList>
    </citation>
    <scope>NUCLEOTIDE SEQUENCE</scope>
    <source>
        <strain evidence="2">N10</strain>
    </source>
</reference>
<dbReference type="RefSeq" id="WP_220664114.1">
    <property type="nucleotide sequence ID" value="NZ_CP069370.1"/>
</dbReference>